<evidence type="ECO:0000256" key="1">
    <source>
        <dbReference type="SAM" id="MobiDB-lite"/>
    </source>
</evidence>
<dbReference type="Pfam" id="PF05176">
    <property type="entry name" value="ATP-synt_10"/>
    <property type="match status" value="1"/>
</dbReference>
<evidence type="ECO:0000313" key="3">
    <source>
        <dbReference type="Proteomes" id="UP001164286"/>
    </source>
</evidence>
<reference evidence="2" key="1">
    <citation type="journal article" date="2022" name="G3 (Bethesda)">
        <title>High quality genome of the basidiomycete yeast Dioszegia hungarica PDD-24b-2 isolated from cloud water.</title>
        <authorList>
            <person name="Jarrige D."/>
            <person name="Haridas S."/>
            <person name="Bleykasten-Grosshans C."/>
            <person name="Joly M."/>
            <person name="Nadalig T."/>
            <person name="Sancelme M."/>
            <person name="Vuilleumier S."/>
            <person name="Grigoriev I.V."/>
            <person name="Amato P."/>
            <person name="Bringel F."/>
        </authorList>
    </citation>
    <scope>NUCLEOTIDE SEQUENCE</scope>
    <source>
        <strain evidence="2">PDD-24b-2</strain>
    </source>
</reference>
<comment type="caution">
    <text evidence="2">The sequence shown here is derived from an EMBL/GenBank/DDBJ whole genome shotgun (WGS) entry which is preliminary data.</text>
</comment>
<protein>
    <submittedName>
        <fullName evidence="2">ATPase assembly factor ATP10</fullName>
    </submittedName>
</protein>
<dbReference type="InterPro" id="IPR007849">
    <property type="entry name" value="ATP10"/>
</dbReference>
<feature type="region of interest" description="Disordered" evidence="1">
    <location>
        <begin position="25"/>
        <end position="46"/>
    </location>
</feature>
<name>A0AA38HAH6_9TREE</name>
<dbReference type="GeneID" id="77726042"/>
<dbReference type="RefSeq" id="XP_052947032.1">
    <property type="nucleotide sequence ID" value="XM_053086841.1"/>
</dbReference>
<dbReference type="EMBL" id="JAKWFO010000004">
    <property type="protein sequence ID" value="KAI9637255.1"/>
    <property type="molecule type" value="Genomic_DNA"/>
</dbReference>
<dbReference type="GO" id="GO:0005743">
    <property type="term" value="C:mitochondrial inner membrane"/>
    <property type="evidence" value="ECO:0007669"/>
    <property type="project" value="TreeGrafter"/>
</dbReference>
<dbReference type="Proteomes" id="UP001164286">
    <property type="component" value="Unassembled WGS sequence"/>
</dbReference>
<sequence>MPPRLPIALTAQPRAIRVAQRAFSASFQRGESSRPPIPTPAKGTKAEKVDLAVQPLGRPLGVPKPPTSIPKTWTDKKNELLDEDRHKATRRALIKEASQGYFRDYSRASSASGGKLWIGPPVLIREDRALYFPDISGKSLLGTQTHTTDLLKGKITLLSITSTRISEEHIVSFTAPLLPDWLPCPSTPSSSSSFSNTTSASLFQHVQINHQANLLKSMLLSFFISSLKRTVPEEGWGRYLISGGEWSHYDIEGPLGLDNKLVGYVFLIDQNLKVRWAGCGPATEEEVESLRKGAAVLMKRASE</sequence>
<keyword evidence="3" id="KW-1185">Reference proteome</keyword>
<dbReference type="AlphaFoldDB" id="A0AA38HAH6"/>
<gene>
    <name evidence="2" type="ORF">MKK02DRAFT_24100</name>
</gene>
<proteinExistence type="predicted"/>
<organism evidence="2 3">
    <name type="scientific">Dioszegia hungarica</name>
    <dbReference type="NCBI Taxonomy" id="4972"/>
    <lineage>
        <taxon>Eukaryota</taxon>
        <taxon>Fungi</taxon>
        <taxon>Dikarya</taxon>
        <taxon>Basidiomycota</taxon>
        <taxon>Agaricomycotina</taxon>
        <taxon>Tremellomycetes</taxon>
        <taxon>Tremellales</taxon>
        <taxon>Bulleribasidiaceae</taxon>
        <taxon>Dioszegia</taxon>
    </lineage>
</organism>
<evidence type="ECO:0000313" key="2">
    <source>
        <dbReference type="EMBL" id="KAI9637255.1"/>
    </source>
</evidence>
<dbReference type="GO" id="GO:0033615">
    <property type="term" value="P:mitochondrial proton-transporting ATP synthase complex assembly"/>
    <property type="evidence" value="ECO:0007669"/>
    <property type="project" value="TreeGrafter"/>
</dbReference>
<accession>A0AA38HAH6</accession>
<dbReference type="PANTHER" id="PTHR28106:SF1">
    <property type="entry name" value="MITOCHONDRIAL ATPASE COMPLEX SUBUNIT ATP10"/>
    <property type="match status" value="1"/>
</dbReference>
<dbReference type="PANTHER" id="PTHR28106">
    <property type="entry name" value="MITOCHONDRIAL ATPASE COMPLEX SUBUNIT ATP10"/>
    <property type="match status" value="1"/>
</dbReference>